<dbReference type="GO" id="GO:0016740">
    <property type="term" value="F:transferase activity"/>
    <property type="evidence" value="ECO:0007669"/>
    <property type="project" value="UniProtKB-KW"/>
</dbReference>
<dbReference type="Gene3D" id="3.40.50.150">
    <property type="entry name" value="Vaccinia Virus protein VP39"/>
    <property type="match status" value="1"/>
</dbReference>
<dbReference type="PANTHER" id="PTHR35897:SF1">
    <property type="entry name" value="METHYLTRANSFERASE AUSD"/>
    <property type="match status" value="1"/>
</dbReference>
<dbReference type="InterPro" id="IPR029063">
    <property type="entry name" value="SAM-dependent_MTases_sf"/>
</dbReference>
<evidence type="ECO:0000313" key="5">
    <source>
        <dbReference type="EMBL" id="KAK0509471.1"/>
    </source>
</evidence>
<comment type="caution">
    <text evidence="5">The sequence shown here is derived from an EMBL/GenBank/DDBJ whole genome shotgun (WGS) entry which is preliminary data.</text>
</comment>
<organism evidence="5 6">
    <name type="scientific">Cladonia borealis</name>
    <dbReference type="NCBI Taxonomy" id="184061"/>
    <lineage>
        <taxon>Eukaryota</taxon>
        <taxon>Fungi</taxon>
        <taxon>Dikarya</taxon>
        <taxon>Ascomycota</taxon>
        <taxon>Pezizomycotina</taxon>
        <taxon>Lecanoromycetes</taxon>
        <taxon>OSLEUM clade</taxon>
        <taxon>Lecanoromycetidae</taxon>
        <taxon>Lecanorales</taxon>
        <taxon>Lecanorineae</taxon>
        <taxon>Cladoniaceae</taxon>
        <taxon>Cladonia</taxon>
    </lineage>
</organism>
<comment type="pathway">
    <text evidence="1">Secondary metabolite biosynthesis.</text>
</comment>
<gene>
    <name evidence="5" type="ORF">JMJ35_007865</name>
</gene>
<keyword evidence="3" id="KW-0949">S-adenosyl-L-methionine</keyword>
<proteinExistence type="inferred from homology"/>
<dbReference type="SUPFAM" id="SSF53335">
    <property type="entry name" value="S-adenosyl-L-methionine-dependent methyltransferases"/>
    <property type="match status" value="1"/>
</dbReference>
<evidence type="ECO:0000256" key="1">
    <source>
        <dbReference type="ARBA" id="ARBA00005179"/>
    </source>
</evidence>
<dbReference type="InterPro" id="IPR051654">
    <property type="entry name" value="Meroterpenoid_MTases"/>
</dbReference>
<evidence type="ECO:0000313" key="6">
    <source>
        <dbReference type="Proteomes" id="UP001166286"/>
    </source>
</evidence>
<dbReference type="EMBL" id="JAFEKC020000018">
    <property type="protein sequence ID" value="KAK0509471.1"/>
    <property type="molecule type" value="Genomic_DNA"/>
</dbReference>
<accession>A0AA39U7F2</accession>
<evidence type="ECO:0008006" key="7">
    <source>
        <dbReference type="Google" id="ProtNLM"/>
    </source>
</evidence>
<evidence type="ECO:0000256" key="3">
    <source>
        <dbReference type="ARBA" id="ARBA00022691"/>
    </source>
</evidence>
<sequence length="289" mass="33185">MAAPKVNPQIKAQDKNVQWYQTELETVSPQARELLEKYSHIPPAEVIPHILKIRDRAWSIFPYPCIGRFRFLDLSISLSPLYPTLLTRLLHSSHTLLDLGCCFAQDIRKLVHDGVPSTSLYGAELRPEFIELGYELFKDKETLQSTFLVGDLFTGEHFRILEERGGVDVVYAASIFHLFDWGQQVEVAERVVGLLKKRRGSVVLGRQRGNRTPMEYEHRTNQGGTMFRHNEESWREMWRVVGKKTGTQWDVHVKLTHDDAAGRYNAETNGFGVQPTRGDGSLYFEVTRL</sequence>
<dbReference type="PANTHER" id="PTHR35897">
    <property type="entry name" value="METHYLTRANSFERASE AUSD"/>
    <property type="match status" value="1"/>
</dbReference>
<evidence type="ECO:0000256" key="2">
    <source>
        <dbReference type="ARBA" id="ARBA00022679"/>
    </source>
</evidence>
<keyword evidence="2" id="KW-0808">Transferase</keyword>
<dbReference type="AlphaFoldDB" id="A0AA39U7F2"/>
<protein>
    <recommendedName>
        <fullName evidence="7">Methyltransferase domain-containing protein</fullName>
    </recommendedName>
</protein>
<comment type="similarity">
    <text evidence="4">Belongs to the class I-like SAM-binding methyltransferase superfamily.</text>
</comment>
<evidence type="ECO:0000256" key="4">
    <source>
        <dbReference type="ARBA" id="ARBA00038314"/>
    </source>
</evidence>
<name>A0AA39U7F2_9LECA</name>
<dbReference type="Proteomes" id="UP001166286">
    <property type="component" value="Unassembled WGS sequence"/>
</dbReference>
<keyword evidence="6" id="KW-1185">Reference proteome</keyword>
<reference evidence="5" key="1">
    <citation type="submission" date="2023-03" db="EMBL/GenBank/DDBJ databases">
        <title>Complete genome of Cladonia borealis.</title>
        <authorList>
            <person name="Park H."/>
        </authorList>
    </citation>
    <scope>NUCLEOTIDE SEQUENCE</scope>
    <source>
        <strain evidence="5">ANT050790</strain>
    </source>
</reference>